<keyword evidence="2" id="KW-1185">Reference proteome</keyword>
<dbReference type="Proteomes" id="UP000005237">
    <property type="component" value="Unassembled WGS sequence"/>
</dbReference>
<evidence type="ECO:0000313" key="1">
    <source>
        <dbReference type="EnsemblMetazoa" id="CJA32673.1"/>
    </source>
</evidence>
<sequence length="295" mass="33555">MGGEQDGENRSECSSPVSQKSVGTVKEVVASMKFKRTFLMKYREVVEDDEDLMAILEEKFLKGAAKSLFRSLENRLKRPIKNLFDEFEEKLTKRQGWKEKCEVLAKPHFKLMNASKLAMPVQEQIKLDIKLKDRKAEVVFQIVQNDAEVFLLGTNAFKTIGVELKWKAEKAVARTAEKLRVPPQTCALIAVKLDANLGKQVLLESSEDWIASSLCAENENGVLTAVVANWKDHPLLIEKNHIVGVVSRDWEICTKRKEMPVNMLELEQKPILRGRERNYQILKMLEVNGEISDGA</sequence>
<proteinExistence type="predicted"/>
<dbReference type="EnsemblMetazoa" id="CJA32673.1">
    <property type="protein sequence ID" value="CJA32673.1"/>
    <property type="gene ID" value="WBGene00208520"/>
</dbReference>
<protein>
    <submittedName>
        <fullName evidence="1">Uncharacterized protein</fullName>
    </submittedName>
</protein>
<dbReference type="AlphaFoldDB" id="A0A8R1EDA7"/>
<organism evidence="1 2">
    <name type="scientific">Caenorhabditis japonica</name>
    <dbReference type="NCBI Taxonomy" id="281687"/>
    <lineage>
        <taxon>Eukaryota</taxon>
        <taxon>Metazoa</taxon>
        <taxon>Ecdysozoa</taxon>
        <taxon>Nematoda</taxon>
        <taxon>Chromadorea</taxon>
        <taxon>Rhabditida</taxon>
        <taxon>Rhabditina</taxon>
        <taxon>Rhabditomorpha</taxon>
        <taxon>Rhabditoidea</taxon>
        <taxon>Rhabditidae</taxon>
        <taxon>Peloderinae</taxon>
        <taxon>Caenorhabditis</taxon>
    </lineage>
</organism>
<name>A0A8R1EDA7_CAEJA</name>
<reference evidence="1" key="2">
    <citation type="submission" date="2022-06" db="UniProtKB">
        <authorList>
            <consortium name="EnsemblMetazoa"/>
        </authorList>
    </citation>
    <scope>IDENTIFICATION</scope>
    <source>
        <strain evidence="1">DF5081</strain>
    </source>
</reference>
<reference evidence="2" key="1">
    <citation type="submission" date="2010-08" db="EMBL/GenBank/DDBJ databases">
        <authorList>
            <consortium name="Caenorhabditis japonica Sequencing Consortium"/>
            <person name="Wilson R.K."/>
        </authorList>
    </citation>
    <scope>NUCLEOTIDE SEQUENCE [LARGE SCALE GENOMIC DNA]</scope>
    <source>
        <strain evidence="2">DF5081</strain>
    </source>
</reference>
<accession>A0A8R1EDA7</accession>
<evidence type="ECO:0000313" key="2">
    <source>
        <dbReference type="Proteomes" id="UP000005237"/>
    </source>
</evidence>